<dbReference type="FunFam" id="3.10.20.370:FF:000001">
    <property type="entry name" value="Retrovirus-related Pol polyprotein from transposon 17.6-like protein"/>
    <property type="match status" value="1"/>
</dbReference>
<dbReference type="GO" id="GO:0004519">
    <property type="term" value="F:endonuclease activity"/>
    <property type="evidence" value="ECO:0007669"/>
    <property type="project" value="UniProtKB-KW"/>
</dbReference>
<dbReference type="AlphaFoldDB" id="A0A7D9JJ02"/>
<keyword evidence="1" id="KW-0808">Transferase</keyword>
<dbReference type="Proteomes" id="UP001152795">
    <property type="component" value="Unassembled WGS sequence"/>
</dbReference>
<name>A0A7D9JJ02_PARCT</name>
<dbReference type="PANTHER" id="PTHR34072:SF52">
    <property type="entry name" value="RIBONUCLEASE H"/>
    <property type="match status" value="1"/>
</dbReference>
<dbReference type="Pfam" id="PF17917">
    <property type="entry name" value="RT_RNaseH"/>
    <property type="match status" value="1"/>
</dbReference>
<dbReference type="InterPro" id="IPR043502">
    <property type="entry name" value="DNA/RNA_pol_sf"/>
</dbReference>
<dbReference type="SUPFAM" id="SSF56672">
    <property type="entry name" value="DNA/RNA polymerases"/>
    <property type="match status" value="1"/>
</dbReference>
<evidence type="ECO:0000256" key="4">
    <source>
        <dbReference type="ARBA" id="ARBA00022759"/>
    </source>
</evidence>
<keyword evidence="4" id="KW-0255">Endonuclease</keyword>
<dbReference type="InterPro" id="IPR043128">
    <property type="entry name" value="Rev_trsase/Diguanyl_cyclase"/>
</dbReference>
<dbReference type="OrthoDB" id="5990438at2759"/>
<keyword evidence="2" id="KW-0548">Nucleotidyltransferase</keyword>
<proteinExistence type="predicted"/>
<keyword evidence="6" id="KW-0695">RNA-directed DNA polymerase</keyword>
<evidence type="ECO:0000256" key="1">
    <source>
        <dbReference type="ARBA" id="ARBA00022679"/>
    </source>
</evidence>
<evidence type="ECO:0000313" key="9">
    <source>
        <dbReference type="Proteomes" id="UP001152795"/>
    </source>
</evidence>
<dbReference type="Gene3D" id="3.30.70.270">
    <property type="match status" value="1"/>
</dbReference>
<organism evidence="8 9">
    <name type="scientific">Paramuricea clavata</name>
    <name type="common">Red gorgonian</name>
    <name type="synonym">Violescent sea-whip</name>
    <dbReference type="NCBI Taxonomy" id="317549"/>
    <lineage>
        <taxon>Eukaryota</taxon>
        <taxon>Metazoa</taxon>
        <taxon>Cnidaria</taxon>
        <taxon>Anthozoa</taxon>
        <taxon>Octocorallia</taxon>
        <taxon>Malacalcyonacea</taxon>
        <taxon>Plexauridae</taxon>
        <taxon>Paramuricea</taxon>
    </lineage>
</organism>
<dbReference type="GO" id="GO:0003964">
    <property type="term" value="F:RNA-directed DNA polymerase activity"/>
    <property type="evidence" value="ECO:0007669"/>
    <property type="project" value="UniProtKB-KW"/>
</dbReference>
<dbReference type="FunFam" id="3.30.70.270:FF:000020">
    <property type="entry name" value="Transposon Tf2-6 polyprotein-like Protein"/>
    <property type="match status" value="1"/>
</dbReference>
<accession>A0A7D9JJ02</accession>
<keyword evidence="3" id="KW-0540">Nuclease</keyword>
<dbReference type="CDD" id="cd09274">
    <property type="entry name" value="RNase_HI_RT_Ty3"/>
    <property type="match status" value="1"/>
</dbReference>
<evidence type="ECO:0000259" key="7">
    <source>
        <dbReference type="Pfam" id="PF17917"/>
    </source>
</evidence>
<comment type="caution">
    <text evidence="8">The sequence shown here is derived from an EMBL/GenBank/DDBJ whole genome shotgun (WGS) entry which is preliminary data.</text>
</comment>
<dbReference type="InterPro" id="IPR041373">
    <property type="entry name" value="RT_RNaseH"/>
</dbReference>
<evidence type="ECO:0000256" key="5">
    <source>
        <dbReference type="ARBA" id="ARBA00022801"/>
    </source>
</evidence>
<evidence type="ECO:0000256" key="6">
    <source>
        <dbReference type="ARBA" id="ARBA00022918"/>
    </source>
</evidence>
<evidence type="ECO:0000256" key="3">
    <source>
        <dbReference type="ARBA" id="ARBA00022722"/>
    </source>
</evidence>
<feature type="domain" description="Reverse transcriptase RNase H-like" evidence="7">
    <location>
        <begin position="70"/>
        <end position="159"/>
    </location>
</feature>
<evidence type="ECO:0000313" key="8">
    <source>
        <dbReference type="EMBL" id="CAB4030731.1"/>
    </source>
</evidence>
<dbReference type="EMBL" id="CACRXK020017097">
    <property type="protein sequence ID" value="CAB4030731.1"/>
    <property type="molecule type" value="Genomic_DNA"/>
</dbReference>
<reference evidence="8" key="1">
    <citation type="submission" date="2020-04" db="EMBL/GenBank/DDBJ databases">
        <authorList>
            <person name="Alioto T."/>
            <person name="Alioto T."/>
            <person name="Gomez Garrido J."/>
        </authorList>
    </citation>
    <scope>NUCLEOTIDE SEQUENCE</scope>
    <source>
        <strain evidence="8">A484AB</strain>
    </source>
</reference>
<dbReference type="GO" id="GO:0016787">
    <property type="term" value="F:hydrolase activity"/>
    <property type="evidence" value="ECO:0007669"/>
    <property type="project" value="UniProtKB-KW"/>
</dbReference>
<keyword evidence="5" id="KW-0378">Hydrolase</keyword>
<keyword evidence="9" id="KW-1185">Reference proteome</keyword>
<sequence length="181" mass="20820">MKKIRDAKRPRTKKKVKAFLGLIGYYREFIPNYAVKAVPLSDLTKKAQPNQVIWSDAQEKAYSTLKTELTRLGAVLLQEHDGKLSPVSYASRKLTESEKKYSTIEIECLAVVWAVRKFLIFLYGTEFTLQTDLQPLVYLKTVKFLNNKVMRWAMFLQNYGIKIESIKGVDNVGADYLSRVC</sequence>
<dbReference type="PANTHER" id="PTHR34072">
    <property type="entry name" value="ENZYMATIC POLYPROTEIN-RELATED"/>
    <property type="match status" value="1"/>
</dbReference>
<gene>
    <name evidence="8" type="ORF">PACLA_8A075130</name>
</gene>
<protein>
    <submittedName>
        <fullName evidence="8">Retrovirus-related Pol poly from transposon</fullName>
    </submittedName>
</protein>
<evidence type="ECO:0000256" key="2">
    <source>
        <dbReference type="ARBA" id="ARBA00022695"/>
    </source>
</evidence>